<evidence type="ECO:0000313" key="9">
    <source>
        <dbReference type="EMBL" id="MBF0871049.1"/>
    </source>
</evidence>
<keyword evidence="4" id="KW-1003">Cell membrane</keyword>
<feature type="transmembrane region" description="Helical" evidence="8">
    <location>
        <begin position="406"/>
        <end position="424"/>
    </location>
</feature>
<dbReference type="AlphaFoldDB" id="A0A9Q2ITW8"/>
<sequence length="546" mass="58124">MSPWNQIYDPAGNIIVSSLVALIPIAFFFVALLVLRMKGHIACTITVILTAIIAVLFYGMPVPYLIATGIYGFLYGLWPIAWIILAAVFLYKLSVKTGYFDIIRYSIVTVSDDQRIQILLVSYGFGAFLEGAAGFGAPVAITTALLVGLGVPPLYAGGLCLLANAAPGAFGAMGIPVIVGGQVIGADPFLISRLAMPLLAGLAFIIPFLLVLIVDGLRGLRELWPITLVAALTFTITQTLVAVFVGPELPDIAAALATLVVIPLFLKFWTPATSFRFPQNSKATSVTGPEKTYGTSDIIRAWMPFVILTVFVAIWSIAPFKNLFKPGGPLASTVITFPFPYLNDLIIKMPPVSLEPTPYHSIFKLDLISSVGTSIMLTAILSTFVLRARPRDAAAIFFQTLNELKIPIYSIGMVLSFAYLANYSGLSATLALLFAATSSAFTFLSPILGWLGVFLTGSDTSSNALFGGLQAATGQQINVSGPLLVAANAVGGSVGKMISPQSIAVACAAVGIVGREGEMLKFTLKWSILLVLMLSSLLIMRIYLFG</sequence>
<dbReference type="PANTHER" id="PTHR30003:SF0">
    <property type="entry name" value="GLYCOLATE PERMEASE GLCA-RELATED"/>
    <property type="match status" value="1"/>
</dbReference>
<feature type="transmembrane region" description="Helical" evidence="8">
    <location>
        <begin position="367"/>
        <end position="386"/>
    </location>
</feature>
<evidence type="ECO:0000256" key="3">
    <source>
        <dbReference type="ARBA" id="ARBA00022448"/>
    </source>
</evidence>
<feature type="transmembrane region" description="Helical" evidence="8">
    <location>
        <begin position="116"/>
        <end position="149"/>
    </location>
</feature>
<proteinExistence type="inferred from homology"/>
<evidence type="ECO:0000256" key="7">
    <source>
        <dbReference type="ARBA" id="ARBA00023136"/>
    </source>
</evidence>
<keyword evidence="3 8" id="KW-0813">Transport</keyword>
<gene>
    <name evidence="9" type="ORF">HKD32_09335</name>
</gene>
<keyword evidence="7 8" id="KW-0472">Membrane</keyword>
<dbReference type="GO" id="GO:0015129">
    <property type="term" value="F:lactate transmembrane transporter activity"/>
    <property type="evidence" value="ECO:0007669"/>
    <property type="project" value="UniProtKB-UniRule"/>
</dbReference>
<dbReference type="InterPro" id="IPR003804">
    <property type="entry name" value="Lactate_perm"/>
</dbReference>
<feature type="transmembrane region" description="Helical" evidence="8">
    <location>
        <begin position="524"/>
        <end position="544"/>
    </location>
</feature>
<keyword evidence="6 8" id="KW-1133">Transmembrane helix</keyword>
<feature type="transmembrane region" description="Helical" evidence="8">
    <location>
        <begin position="226"/>
        <end position="245"/>
    </location>
</feature>
<evidence type="ECO:0000256" key="6">
    <source>
        <dbReference type="ARBA" id="ARBA00022989"/>
    </source>
</evidence>
<evidence type="ECO:0000256" key="2">
    <source>
        <dbReference type="ARBA" id="ARBA00010100"/>
    </source>
</evidence>
<comment type="subcellular location">
    <subcellularLocation>
        <location evidence="8">Cell inner membrane</location>
        <topology evidence="8">Multi-pass membrane protein</topology>
    </subcellularLocation>
    <subcellularLocation>
        <location evidence="1">Cell membrane</location>
        <topology evidence="1">Multi-pass membrane protein</topology>
    </subcellularLocation>
</comment>
<dbReference type="GeneID" id="81474900"/>
<protein>
    <recommendedName>
        <fullName evidence="8">L-lactate permease</fullName>
    </recommendedName>
</protein>
<reference evidence="9" key="1">
    <citation type="submission" date="2020-04" db="EMBL/GenBank/DDBJ databases">
        <authorList>
            <person name="Sombolestani A."/>
        </authorList>
    </citation>
    <scope>NUCLEOTIDE SEQUENCE</scope>
    <source>
        <strain evidence="9">R71697</strain>
    </source>
</reference>
<evidence type="ECO:0000256" key="8">
    <source>
        <dbReference type="RuleBase" id="RU365092"/>
    </source>
</evidence>
<evidence type="ECO:0000256" key="1">
    <source>
        <dbReference type="ARBA" id="ARBA00004651"/>
    </source>
</evidence>
<dbReference type="RefSeq" id="WP_194257890.1">
    <property type="nucleotide sequence ID" value="NZ_JABCQN010000003.1"/>
</dbReference>
<feature type="transmembrane region" description="Helical" evidence="8">
    <location>
        <begin position="252"/>
        <end position="270"/>
    </location>
</feature>
<organism evidence="9 10">
    <name type="scientific">Gluconobacter japonicus</name>
    <dbReference type="NCBI Taxonomy" id="376620"/>
    <lineage>
        <taxon>Bacteria</taxon>
        <taxon>Pseudomonadati</taxon>
        <taxon>Pseudomonadota</taxon>
        <taxon>Alphaproteobacteria</taxon>
        <taxon>Acetobacterales</taxon>
        <taxon>Acetobacteraceae</taxon>
        <taxon>Gluconobacter</taxon>
    </lineage>
</organism>
<comment type="function">
    <text evidence="8">Uptake of L-lactate across the membrane. Can also transport D-lactate and glycolate.</text>
</comment>
<feature type="transmembrane region" description="Helical" evidence="8">
    <location>
        <begin position="299"/>
        <end position="318"/>
    </location>
</feature>
<keyword evidence="5 8" id="KW-0812">Transmembrane</keyword>
<dbReference type="NCBIfam" id="TIGR00795">
    <property type="entry name" value="lctP"/>
    <property type="match status" value="1"/>
</dbReference>
<comment type="similarity">
    <text evidence="2 8">Belongs to the lactate permease family.</text>
</comment>
<dbReference type="GO" id="GO:0015295">
    <property type="term" value="F:solute:proton symporter activity"/>
    <property type="evidence" value="ECO:0007669"/>
    <property type="project" value="TreeGrafter"/>
</dbReference>
<accession>A0A9Q2ITW8</accession>
<evidence type="ECO:0000256" key="5">
    <source>
        <dbReference type="ARBA" id="ARBA00022692"/>
    </source>
</evidence>
<feature type="transmembrane region" description="Helical" evidence="8">
    <location>
        <begin position="72"/>
        <end position="95"/>
    </location>
</feature>
<evidence type="ECO:0000313" key="10">
    <source>
        <dbReference type="Proteomes" id="UP000661006"/>
    </source>
</evidence>
<dbReference type="GO" id="GO:0005886">
    <property type="term" value="C:plasma membrane"/>
    <property type="evidence" value="ECO:0007669"/>
    <property type="project" value="UniProtKB-SubCell"/>
</dbReference>
<dbReference type="PANTHER" id="PTHR30003">
    <property type="entry name" value="L-LACTATE PERMEASE"/>
    <property type="match status" value="1"/>
</dbReference>
<feature type="transmembrane region" description="Helical" evidence="8">
    <location>
        <begin position="430"/>
        <end position="455"/>
    </location>
</feature>
<evidence type="ECO:0000256" key="4">
    <source>
        <dbReference type="ARBA" id="ARBA00022475"/>
    </source>
</evidence>
<keyword evidence="8" id="KW-0997">Cell inner membrane</keyword>
<feature type="transmembrane region" description="Helical" evidence="8">
    <location>
        <begin position="155"/>
        <end position="179"/>
    </location>
</feature>
<comment type="caution">
    <text evidence="9">The sequence shown here is derived from an EMBL/GenBank/DDBJ whole genome shotgun (WGS) entry which is preliminary data.</text>
</comment>
<dbReference type="Proteomes" id="UP000661006">
    <property type="component" value="Unassembled WGS sequence"/>
</dbReference>
<feature type="transmembrane region" description="Helical" evidence="8">
    <location>
        <begin position="12"/>
        <end position="34"/>
    </location>
</feature>
<feature type="transmembrane region" description="Helical" evidence="8">
    <location>
        <begin position="41"/>
        <end position="60"/>
    </location>
</feature>
<feature type="transmembrane region" description="Helical" evidence="8">
    <location>
        <begin position="191"/>
        <end position="214"/>
    </location>
</feature>
<dbReference type="Pfam" id="PF02652">
    <property type="entry name" value="Lactate_perm"/>
    <property type="match status" value="1"/>
</dbReference>
<name>A0A9Q2ITW8_GLUJA</name>
<reference evidence="9" key="2">
    <citation type="submission" date="2020-11" db="EMBL/GenBank/DDBJ databases">
        <title>Description of novel Gluconobacter species.</title>
        <authorList>
            <person name="Cleenwerck I."/>
            <person name="Cnockaert M."/>
            <person name="Borremans W."/>
            <person name="Wieme A.D."/>
            <person name="De Vuyst L."/>
            <person name="Vandamme P."/>
        </authorList>
    </citation>
    <scope>NUCLEOTIDE SEQUENCE</scope>
    <source>
        <strain evidence="9">R71697</strain>
    </source>
</reference>
<dbReference type="EMBL" id="JABCQN010000003">
    <property type="protein sequence ID" value="MBF0871049.1"/>
    <property type="molecule type" value="Genomic_DNA"/>
</dbReference>